<dbReference type="EMBL" id="CAJVPW010000412">
    <property type="protein sequence ID" value="CAG8453151.1"/>
    <property type="molecule type" value="Genomic_DNA"/>
</dbReference>
<protein>
    <submittedName>
        <fullName evidence="1">9203_t:CDS:1</fullName>
    </submittedName>
</protein>
<evidence type="ECO:0000313" key="1">
    <source>
        <dbReference type="EMBL" id="CAG8453151.1"/>
    </source>
</evidence>
<name>A0ACA9K5D2_9GLOM</name>
<reference evidence="1" key="1">
    <citation type="submission" date="2021-06" db="EMBL/GenBank/DDBJ databases">
        <authorList>
            <person name="Kallberg Y."/>
            <person name="Tangrot J."/>
            <person name="Rosling A."/>
        </authorList>
    </citation>
    <scope>NUCLEOTIDE SEQUENCE</scope>
    <source>
        <strain evidence="1">28 12/20/2015</strain>
    </source>
</reference>
<proteinExistence type="predicted"/>
<organism evidence="1 2">
    <name type="scientific">Cetraspora pellucida</name>
    <dbReference type="NCBI Taxonomy" id="1433469"/>
    <lineage>
        <taxon>Eukaryota</taxon>
        <taxon>Fungi</taxon>
        <taxon>Fungi incertae sedis</taxon>
        <taxon>Mucoromycota</taxon>
        <taxon>Glomeromycotina</taxon>
        <taxon>Glomeromycetes</taxon>
        <taxon>Diversisporales</taxon>
        <taxon>Gigasporaceae</taxon>
        <taxon>Cetraspora</taxon>
    </lineage>
</organism>
<evidence type="ECO:0000313" key="2">
    <source>
        <dbReference type="Proteomes" id="UP000789366"/>
    </source>
</evidence>
<accession>A0ACA9K5D2</accession>
<sequence length="477" mass="55355">MHKFRNNTDLFISKLRDAADFCIGVNDIQIDVRHKELQVTFDANHCLIHQTSDLNMVYLYILDHSALHNGKKYTKIQEIERRSNAKCTIKENNVVEVEGTNEAKKIALNLIKDCVWNSIAVYNHPIKAVIALQPPLTKLKTILFSKYDGIVDRSNINKAYFILDKGKEMSEDDQLSSLFENLNLNQSKDIIAPGKDRFSVDYITKRIMEQTAKKDNKSLDFKVRVNIGKQLFYPATREVIDLPKSIPLYELLKYEIGYKKDAKTTFMNHVSFEVAKIIENRLIELEYEKSSKIIQRASIHLIDNEAQKRLIVSTNITSDGKLIPRKFKTENNKHLFYSFAGPKSTLDFRFKVISQEPPITKMPTELYNYIKNSTYNFDTKTIINLEDTSNYLFTITRIKIKRIFVKSKDEFSNGKIKVSISEVYEDGIKDVQVTMTSEALHKAIEKMCQTNKIDENLRLECDKEIEKFIKEVKFIVN</sequence>
<comment type="caution">
    <text evidence="1">The sequence shown here is derived from an EMBL/GenBank/DDBJ whole genome shotgun (WGS) entry which is preliminary data.</text>
</comment>
<keyword evidence="2" id="KW-1185">Reference proteome</keyword>
<gene>
    <name evidence="1" type="ORF">SPELUC_LOCUS902</name>
</gene>
<dbReference type="Proteomes" id="UP000789366">
    <property type="component" value="Unassembled WGS sequence"/>
</dbReference>